<evidence type="ECO:0000313" key="11">
    <source>
        <dbReference type="Proteomes" id="UP000481861"/>
    </source>
</evidence>
<keyword evidence="7" id="KW-0653">Protein transport</keyword>
<evidence type="ECO:0000256" key="8">
    <source>
        <dbReference type="SAM" id="MobiDB-lite"/>
    </source>
</evidence>
<protein>
    <recommendedName>
        <fullName evidence="4 7">Peroxisomal membrane protein PEX14</fullName>
    </recommendedName>
    <alternativeName>
        <fullName evidence="5 7">Peroxin-14</fullName>
    </alternativeName>
</protein>
<comment type="caution">
    <text evidence="10">The sequence shown here is derived from an EMBL/GenBank/DDBJ whole genome shotgun (WGS) entry which is preliminary data.</text>
</comment>
<keyword evidence="11" id="KW-1185">Reference proteome</keyword>
<evidence type="ECO:0000256" key="6">
    <source>
        <dbReference type="ARBA" id="ARBA00046271"/>
    </source>
</evidence>
<proteinExistence type="inferred from homology"/>
<dbReference type="Pfam" id="PF04695">
    <property type="entry name" value="Pex14_N"/>
    <property type="match status" value="1"/>
</dbReference>
<keyword evidence="3 7" id="KW-0576">Peroxisome</keyword>
<evidence type="ECO:0000256" key="2">
    <source>
        <dbReference type="ARBA" id="ARBA00023010"/>
    </source>
</evidence>
<feature type="region of interest" description="Disordered" evidence="8">
    <location>
        <begin position="102"/>
        <end position="132"/>
    </location>
</feature>
<name>A0A7C8MES4_9PLEO</name>
<dbReference type="InterPro" id="IPR036388">
    <property type="entry name" value="WH-like_DNA-bd_sf"/>
</dbReference>
<evidence type="ECO:0000313" key="10">
    <source>
        <dbReference type="EMBL" id="KAF2865325.1"/>
    </source>
</evidence>
<dbReference type="InterPro" id="IPR025655">
    <property type="entry name" value="PEX14"/>
</dbReference>
<feature type="region of interest" description="Disordered" evidence="8">
    <location>
        <begin position="1"/>
        <end position="76"/>
    </location>
</feature>
<keyword evidence="7" id="KW-0472">Membrane</keyword>
<dbReference type="GO" id="GO:0016560">
    <property type="term" value="P:protein import into peroxisome matrix, docking"/>
    <property type="evidence" value="ECO:0007669"/>
    <property type="project" value="UniProtKB-UniRule"/>
</dbReference>
<reference evidence="10 11" key="1">
    <citation type="submission" date="2020-01" db="EMBL/GenBank/DDBJ databases">
        <authorList>
            <consortium name="DOE Joint Genome Institute"/>
            <person name="Haridas S."/>
            <person name="Albert R."/>
            <person name="Binder M."/>
            <person name="Bloem J."/>
            <person name="Labutti K."/>
            <person name="Salamov A."/>
            <person name="Andreopoulos B."/>
            <person name="Baker S.E."/>
            <person name="Barry K."/>
            <person name="Bills G."/>
            <person name="Bluhm B.H."/>
            <person name="Cannon C."/>
            <person name="Castanera R."/>
            <person name="Culley D.E."/>
            <person name="Daum C."/>
            <person name="Ezra D."/>
            <person name="Gonzalez J.B."/>
            <person name="Henrissat B."/>
            <person name="Kuo A."/>
            <person name="Liang C."/>
            <person name="Lipzen A."/>
            <person name="Lutzoni F."/>
            <person name="Magnuson J."/>
            <person name="Mondo S."/>
            <person name="Nolan M."/>
            <person name="Ohm R."/>
            <person name="Pangilinan J."/>
            <person name="Park H.-J.H."/>
            <person name="Ramirez L."/>
            <person name="Alfaro M."/>
            <person name="Sun H."/>
            <person name="Tritt A."/>
            <person name="Yoshinaga Y."/>
            <person name="Zwiers L.-H.L."/>
            <person name="Turgeon B.G."/>
            <person name="Goodwin S.B."/>
            <person name="Spatafora J.W."/>
            <person name="Crous P.W."/>
            <person name="Grigoriev I.V."/>
        </authorList>
    </citation>
    <scope>NUCLEOTIDE SEQUENCE [LARGE SCALE GENOMIC DNA]</scope>
    <source>
        <strain evidence="10 11">CBS 611.86</strain>
    </source>
</reference>
<comment type="similarity">
    <text evidence="1 7">Belongs to the peroxin-14 family.</text>
</comment>
<sequence length="387" mass="41847">MSNKAPTPSWQRAQAPNPTSPPSQEPAADQPPEPSPAPAIETPTADEDGELHPDSGSLLEQASRFLEDPTIRDAPREKKVAFLQSKGVQEADIEQLLGAASYDEMPDISEEGERVWSQAPSTPTRPALPQPQPQLPEIPPIVTYPEFLTQSTNPPPIITTQRLLGTAYITGGLAATMYGLSKFIIAPMSDTLTVSRHDFAAHAREQLEEFNKRLGDVVSIDPANGLPAKLADMADDVSEADSDPTELFHRDYGTQTTPSLSRRPSVSSTHDDNSVVTGHENRLKILTSHLKELEASRANDNASSDSLKTKLSDFTMYLSELTYQSQHSSGMGGFYGGNYALPRGKDGTEDPIDVLKSDIRAVKGVFLSARNFPAGGRNPPPLSRVGV</sequence>
<dbReference type="GO" id="GO:0005778">
    <property type="term" value="C:peroxisomal membrane"/>
    <property type="evidence" value="ECO:0007669"/>
    <property type="project" value="UniProtKB-SubCell"/>
</dbReference>
<dbReference type="Proteomes" id="UP000481861">
    <property type="component" value="Unassembled WGS sequence"/>
</dbReference>
<feature type="region of interest" description="Disordered" evidence="8">
    <location>
        <begin position="240"/>
        <end position="275"/>
    </location>
</feature>
<evidence type="ECO:0000256" key="7">
    <source>
        <dbReference type="RuleBase" id="RU367032"/>
    </source>
</evidence>
<evidence type="ECO:0000256" key="3">
    <source>
        <dbReference type="ARBA" id="ARBA00023140"/>
    </source>
</evidence>
<keyword evidence="7" id="KW-0813">Transport</keyword>
<evidence type="ECO:0000256" key="4">
    <source>
        <dbReference type="ARBA" id="ARBA00029502"/>
    </source>
</evidence>
<dbReference type="GO" id="GO:1990429">
    <property type="term" value="C:peroxisomal importomer complex"/>
    <property type="evidence" value="ECO:0007669"/>
    <property type="project" value="TreeGrafter"/>
</dbReference>
<dbReference type="InterPro" id="IPR006785">
    <property type="entry name" value="Pex14_N"/>
</dbReference>
<feature type="compositionally biased region" description="Polar residues" evidence="8">
    <location>
        <begin position="1"/>
        <end position="17"/>
    </location>
</feature>
<dbReference type="GO" id="GO:0005102">
    <property type="term" value="F:signaling receptor binding"/>
    <property type="evidence" value="ECO:0007669"/>
    <property type="project" value="TreeGrafter"/>
</dbReference>
<feature type="compositionally biased region" description="Polar residues" evidence="8">
    <location>
        <begin position="253"/>
        <end position="268"/>
    </location>
</feature>
<accession>A0A7C8MES4</accession>
<dbReference type="Gene3D" id="1.10.10.10">
    <property type="entry name" value="Winged helix-like DNA-binding domain superfamily/Winged helix DNA-binding domain"/>
    <property type="match status" value="1"/>
</dbReference>
<feature type="domain" description="Peroxisome membrane anchor protein Pex14p N-terminal" evidence="9">
    <location>
        <begin position="56"/>
        <end position="98"/>
    </location>
</feature>
<dbReference type="EMBL" id="JAADJZ010000034">
    <property type="protein sequence ID" value="KAF2865325.1"/>
    <property type="molecule type" value="Genomic_DNA"/>
</dbReference>
<feature type="compositionally biased region" description="Pro residues" evidence="8">
    <location>
        <begin position="18"/>
        <end position="37"/>
    </location>
</feature>
<organism evidence="10 11">
    <name type="scientific">Massariosphaeria phaeospora</name>
    <dbReference type="NCBI Taxonomy" id="100035"/>
    <lineage>
        <taxon>Eukaryota</taxon>
        <taxon>Fungi</taxon>
        <taxon>Dikarya</taxon>
        <taxon>Ascomycota</taxon>
        <taxon>Pezizomycotina</taxon>
        <taxon>Dothideomycetes</taxon>
        <taxon>Pleosporomycetidae</taxon>
        <taxon>Pleosporales</taxon>
        <taxon>Pleosporales incertae sedis</taxon>
        <taxon>Massariosphaeria</taxon>
    </lineage>
</organism>
<comment type="subcellular location">
    <subcellularLocation>
        <location evidence="6 7">Peroxisome membrane</location>
    </subcellularLocation>
</comment>
<comment type="function">
    <text evidence="7">Component of the PEX13-PEX14 docking complex, a translocon channel that specifically mediates the import of peroxisomal cargo proteins bound to PEX5 receptor. The PEX13-PEX14 docking complex forms a large import pore which can be opened to a diameter of about 9 nm. Mechanistically, PEX5 receptor along with cargo proteins associates with the PEX14 subunit of the PEX13-PEX14 docking complex in the cytosol, leading to the insertion of the receptor into the organelle membrane with the concomitant translocation of the cargo into the peroxisome matrix.</text>
</comment>
<dbReference type="OrthoDB" id="441517at2759"/>
<gene>
    <name evidence="10" type="ORF">BDV95DRAFT_586715</name>
</gene>
<evidence type="ECO:0000259" key="9">
    <source>
        <dbReference type="Pfam" id="PF04695"/>
    </source>
</evidence>
<evidence type="ECO:0000256" key="5">
    <source>
        <dbReference type="ARBA" id="ARBA00029691"/>
    </source>
</evidence>
<evidence type="ECO:0000256" key="1">
    <source>
        <dbReference type="ARBA" id="ARBA00005443"/>
    </source>
</evidence>
<feature type="compositionally biased region" description="Basic and acidic residues" evidence="8">
    <location>
        <begin position="65"/>
        <end position="76"/>
    </location>
</feature>
<dbReference type="PANTHER" id="PTHR23058:SF5">
    <property type="entry name" value="PEROXISOMAL MEMBRANE PROTEIN PEX14"/>
    <property type="match status" value="1"/>
</dbReference>
<keyword evidence="2" id="KW-0811">Translocation</keyword>
<dbReference type="AlphaFoldDB" id="A0A7C8MES4"/>
<dbReference type="PANTHER" id="PTHR23058">
    <property type="entry name" value="PEROXISOMAL MEMBRANE PROTEIN PEX14"/>
    <property type="match status" value="1"/>
</dbReference>